<dbReference type="InterPro" id="IPR011005">
    <property type="entry name" value="Dihydropteroate_synth-like_sf"/>
</dbReference>
<evidence type="ECO:0000256" key="5">
    <source>
        <dbReference type="ARBA" id="ARBA00022679"/>
    </source>
</evidence>
<dbReference type="GO" id="GO:0046872">
    <property type="term" value="F:metal ion binding"/>
    <property type="evidence" value="ECO:0007669"/>
    <property type="project" value="UniProtKB-KW"/>
</dbReference>
<accession>A0A538TLF5</accession>
<dbReference type="CDD" id="cd00739">
    <property type="entry name" value="DHPS"/>
    <property type="match status" value="1"/>
</dbReference>
<comment type="function">
    <text evidence="9">Catalyzes the condensation of para-aminobenzoate (pABA) with 6-hydroxymethyl-7,8-dihydropterin diphosphate (DHPt-PP) to form 7,8-dihydropteroate (H2Pte), the immediate precursor of folate derivatives.</text>
</comment>
<dbReference type="GO" id="GO:0046656">
    <property type="term" value="P:folic acid biosynthetic process"/>
    <property type="evidence" value="ECO:0007669"/>
    <property type="project" value="UniProtKB-KW"/>
</dbReference>
<dbReference type="Pfam" id="PF00809">
    <property type="entry name" value="Pterin_bind"/>
    <property type="match status" value="1"/>
</dbReference>
<dbReference type="EMBL" id="VBOZ01000020">
    <property type="protein sequence ID" value="TMQ64469.1"/>
    <property type="molecule type" value="Genomic_DNA"/>
</dbReference>
<evidence type="ECO:0000259" key="11">
    <source>
        <dbReference type="PROSITE" id="PS50972"/>
    </source>
</evidence>
<dbReference type="GO" id="GO:0004156">
    <property type="term" value="F:dihydropteroate synthase activity"/>
    <property type="evidence" value="ECO:0007669"/>
    <property type="project" value="UniProtKB-EC"/>
</dbReference>
<keyword evidence="6 9" id="KW-0479">Metal-binding</keyword>
<feature type="region of interest" description="Disordered" evidence="10">
    <location>
        <begin position="1"/>
        <end position="27"/>
    </location>
</feature>
<protein>
    <recommendedName>
        <fullName evidence="4 9">Dihydropteroate synthase</fullName>
        <shortName evidence="9">DHPS</shortName>
        <ecNumber evidence="4 9">2.5.1.15</ecNumber>
    </recommendedName>
    <alternativeName>
        <fullName evidence="9">Dihydropteroate pyrophosphorylase</fullName>
    </alternativeName>
</protein>
<evidence type="ECO:0000256" key="4">
    <source>
        <dbReference type="ARBA" id="ARBA00012458"/>
    </source>
</evidence>
<evidence type="ECO:0000256" key="1">
    <source>
        <dbReference type="ARBA" id="ARBA00000012"/>
    </source>
</evidence>
<evidence type="ECO:0000256" key="10">
    <source>
        <dbReference type="SAM" id="MobiDB-lite"/>
    </source>
</evidence>
<gene>
    <name evidence="12" type="primary">folP</name>
    <name evidence="12" type="ORF">E6K79_07530</name>
</gene>
<dbReference type="UniPathway" id="UPA00077">
    <property type="reaction ID" value="UER00156"/>
</dbReference>
<dbReference type="PROSITE" id="PS50972">
    <property type="entry name" value="PTERIN_BINDING"/>
    <property type="match status" value="1"/>
</dbReference>
<keyword evidence="5 9" id="KW-0808">Transferase</keyword>
<name>A0A538TLF5_UNCEI</name>
<dbReference type="PANTHER" id="PTHR20941">
    <property type="entry name" value="FOLATE SYNTHESIS PROTEINS"/>
    <property type="match status" value="1"/>
</dbReference>
<comment type="caution">
    <text evidence="12">The sequence shown here is derived from an EMBL/GenBank/DDBJ whole genome shotgun (WGS) entry which is preliminary data.</text>
</comment>
<organism evidence="12 13">
    <name type="scientific">Eiseniibacteriota bacterium</name>
    <dbReference type="NCBI Taxonomy" id="2212470"/>
    <lineage>
        <taxon>Bacteria</taxon>
        <taxon>Candidatus Eiseniibacteriota</taxon>
    </lineage>
</organism>
<evidence type="ECO:0000256" key="8">
    <source>
        <dbReference type="ARBA" id="ARBA00022909"/>
    </source>
</evidence>
<dbReference type="SUPFAM" id="SSF51717">
    <property type="entry name" value="Dihydropteroate synthetase-like"/>
    <property type="match status" value="1"/>
</dbReference>
<dbReference type="GO" id="GO:0005829">
    <property type="term" value="C:cytosol"/>
    <property type="evidence" value="ECO:0007669"/>
    <property type="project" value="TreeGrafter"/>
</dbReference>
<evidence type="ECO:0000313" key="12">
    <source>
        <dbReference type="EMBL" id="TMQ64469.1"/>
    </source>
</evidence>
<dbReference type="Proteomes" id="UP000317691">
    <property type="component" value="Unassembled WGS sequence"/>
</dbReference>
<dbReference type="AlphaFoldDB" id="A0A538TLF5"/>
<keyword evidence="8 9" id="KW-0289">Folate biosynthesis</keyword>
<dbReference type="EC" id="2.5.1.15" evidence="4 9"/>
<dbReference type="PANTHER" id="PTHR20941:SF1">
    <property type="entry name" value="FOLIC ACID SYNTHESIS PROTEIN FOL1"/>
    <property type="match status" value="1"/>
</dbReference>
<dbReference type="InterPro" id="IPR000489">
    <property type="entry name" value="Pterin-binding_dom"/>
</dbReference>
<feature type="domain" description="Pterin-binding" evidence="11">
    <location>
        <begin position="52"/>
        <end position="306"/>
    </location>
</feature>
<keyword evidence="7 9" id="KW-0460">Magnesium</keyword>
<feature type="region of interest" description="Disordered" evidence="10">
    <location>
        <begin position="85"/>
        <end position="111"/>
    </location>
</feature>
<evidence type="ECO:0000256" key="3">
    <source>
        <dbReference type="ARBA" id="ARBA00004763"/>
    </source>
</evidence>
<evidence type="ECO:0000256" key="9">
    <source>
        <dbReference type="RuleBase" id="RU361205"/>
    </source>
</evidence>
<feature type="compositionally biased region" description="Basic residues" evidence="10">
    <location>
        <begin position="1"/>
        <end position="23"/>
    </location>
</feature>
<evidence type="ECO:0000313" key="13">
    <source>
        <dbReference type="Proteomes" id="UP000317691"/>
    </source>
</evidence>
<dbReference type="GO" id="GO:0046654">
    <property type="term" value="P:tetrahydrofolate biosynthetic process"/>
    <property type="evidence" value="ECO:0007669"/>
    <property type="project" value="UniProtKB-UniPathway"/>
</dbReference>
<evidence type="ECO:0000256" key="7">
    <source>
        <dbReference type="ARBA" id="ARBA00022842"/>
    </source>
</evidence>
<evidence type="ECO:0000256" key="2">
    <source>
        <dbReference type="ARBA" id="ARBA00001946"/>
    </source>
</evidence>
<evidence type="ECO:0000256" key="6">
    <source>
        <dbReference type="ARBA" id="ARBA00022723"/>
    </source>
</evidence>
<comment type="similarity">
    <text evidence="9">Belongs to the DHPS family.</text>
</comment>
<comment type="catalytic activity">
    <reaction evidence="1">
        <text>(7,8-dihydropterin-6-yl)methyl diphosphate + 4-aminobenzoate = 7,8-dihydropteroate + diphosphate</text>
        <dbReference type="Rhea" id="RHEA:19949"/>
        <dbReference type="ChEBI" id="CHEBI:17836"/>
        <dbReference type="ChEBI" id="CHEBI:17839"/>
        <dbReference type="ChEBI" id="CHEBI:33019"/>
        <dbReference type="ChEBI" id="CHEBI:72950"/>
        <dbReference type="EC" id="2.5.1.15"/>
    </reaction>
</comment>
<proteinExistence type="inferred from homology"/>
<dbReference type="InterPro" id="IPR045031">
    <property type="entry name" value="DHP_synth-like"/>
</dbReference>
<dbReference type="PROSITE" id="PS00792">
    <property type="entry name" value="DHPS_1"/>
    <property type="match status" value="1"/>
</dbReference>
<dbReference type="Gene3D" id="3.20.20.20">
    <property type="entry name" value="Dihydropteroate synthase-like"/>
    <property type="match status" value="1"/>
</dbReference>
<comment type="pathway">
    <text evidence="3 9">Cofactor biosynthesis; tetrahydrofolate biosynthesis; 7,8-dihydrofolate from 2-amino-4-hydroxy-6-hydroxymethyl-7,8-dihydropteridine diphosphate and 4-aminobenzoate: step 1/2.</text>
</comment>
<sequence length="326" mass="35381">MLRPPRPRRKRRPAAPVRRRRSRASLPRRAPAWRERVIFTHRLGSWDLTRRARVVGILNVTPDSFSDGGLFFPPERAIRRGEELAEEGADAVDVGGQSTRPGGTEPAGPDEEWARIGPVIEALAKRLPIPLSVDTYWGEVARRALDSGAAMVNDVSGLGVDPSIADHAARERAGLVLMHSVGAPSRLHEPREYGDVAAEVRDFLAARLRMAEARGVERERIALDPGIGFSKRAGQSLEALRGLPLLTALGRPLYIGVSRKSFLGACTGAPIERRLAAGLGVSVAAYGLGARIFRTHDVQETLDALRAAEALRELAPEALPPLETRA</sequence>
<dbReference type="InterPro" id="IPR006390">
    <property type="entry name" value="DHP_synth_dom"/>
</dbReference>
<reference evidence="12 13" key="1">
    <citation type="journal article" date="2019" name="Nat. Microbiol.">
        <title>Mediterranean grassland soil C-N compound turnover is dependent on rainfall and depth, and is mediated by genomically divergent microorganisms.</title>
        <authorList>
            <person name="Diamond S."/>
            <person name="Andeer P.F."/>
            <person name="Li Z."/>
            <person name="Crits-Christoph A."/>
            <person name="Burstein D."/>
            <person name="Anantharaman K."/>
            <person name="Lane K.R."/>
            <person name="Thomas B.C."/>
            <person name="Pan C."/>
            <person name="Northen T.R."/>
            <person name="Banfield J.F."/>
        </authorList>
    </citation>
    <scope>NUCLEOTIDE SEQUENCE [LARGE SCALE GENOMIC DNA]</scope>
    <source>
        <strain evidence="12">WS_9</strain>
    </source>
</reference>
<comment type="cofactor">
    <cofactor evidence="2 9">
        <name>Mg(2+)</name>
        <dbReference type="ChEBI" id="CHEBI:18420"/>
    </cofactor>
</comment>
<dbReference type="NCBIfam" id="TIGR01496">
    <property type="entry name" value="DHPS"/>
    <property type="match status" value="1"/>
</dbReference>